<feature type="transmembrane region" description="Helical" evidence="2">
    <location>
        <begin position="29"/>
        <end position="50"/>
    </location>
</feature>
<name>A0ABY3UBG3_9MYCO</name>
<keyword evidence="2" id="KW-0812">Transmembrane</keyword>
<sequence>MSTDQVSFDDAVWGAATPAPRRWGARETAVAVGIAAVIAGLGGAAIYAATGQSAHGAGPMGSHAFGPPGFGGPGGPPPDGQGAPGETRGPALHGEFVVPAVQGGFTTLMIQTGTVTAVSPGSVTVRSADGFTQQYGIDAALRAPAVDEQVTIRAVRDGKGGGVRITQLVDPREAPGMPGVAGPMGAAAPR</sequence>
<keyword evidence="2" id="KW-1133">Transmembrane helix</keyword>
<dbReference type="EMBL" id="CP092427">
    <property type="protein sequence ID" value="ULP35509.1"/>
    <property type="molecule type" value="Genomic_DNA"/>
</dbReference>
<dbReference type="Proteomes" id="UP001055159">
    <property type="component" value="Chromosome"/>
</dbReference>
<reference evidence="3" key="1">
    <citation type="submission" date="2022-08" db="EMBL/GenBank/DDBJ databases">
        <title>Whole genome sequencing of non-tuberculosis mycobacteria type-strains.</title>
        <authorList>
            <person name="Igarashi Y."/>
            <person name="Osugi A."/>
            <person name="Mitarai S."/>
        </authorList>
    </citation>
    <scope>NUCLEOTIDE SEQUENCE</scope>
    <source>
        <strain evidence="3">JCM 16372</strain>
    </source>
</reference>
<accession>A0ABY3UBG3</accession>
<feature type="region of interest" description="Disordered" evidence="1">
    <location>
        <begin position="57"/>
        <end position="91"/>
    </location>
</feature>
<dbReference type="RefSeq" id="WP_239735355.1">
    <property type="nucleotide sequence ID" value="NZ_CP092427.2"/>
</dbReference>
<keyword evidence="4" id="KW-1185">Reference proteome</keyword>
<gene>
    <name evidence="3" type="ORF">MJO55_19890</name>
</gene>
<evidence type="ECO:0008006" key="5">
    <source>
        <dbReference type="Google" id="ProtNLM"/>
    </source>
</evidence>
<evidence type="ECO:0000256" key="2">
    <source>
        <dbReference type="SAM" id="Phobius"/>
    </source>
</evidence>
<evidence type="ECO:0000256" key="1">
    <source>
        <dbReference type="SAM" id="MobiDB-lite"/>
    </source>
</evidence>
<protein>
    <recommendedName>
        <fullName evidence="5">DUF5666 domain-containing protein</fullName>
    </recommendedName>
</protein>
<proteinExistence type="predicted"/>
<evidence type="ECO:0000313" key="4">
    <source>
        <dbReference type="Proteomes" id="UP001055159"/>
    </source>
</evidence>
<keyword evidence="2" id="KW-0472">Membrane</keyword>
<organism evidence="3 4">
    <name type="scientific">Mycolicibacterium rufum</name>
    <dbReference type="NCBI Taxonomy" id="318424"/>
    <lineage>
        <taxon>Bacteria</taxon>
        <taxon>Bacillati</taxon>
        <taxon>Actinomycetota</taxon>
        <taxon>Actinomycetes</taxon>
        <taxon>Mycobacteriales</taxon>
        <taxon>Mycobacteriaceae</taxon>
        <taxon>Mycolicibacterium</taxon>
    </lineage>
</organism>
<evidence type="ECO:0000313" key="3">
    <source>
        <dbReference type="EMBL" id="ULP35509.1"/>
    </source>
</evidence>